<name>A0A4U1BPJ6_9GAMM</name>
<accession>A0A4U1BPJ6</accession>
<feature type="compositionally biased region" description="Basic and acidic residues" evidence="1">
    <location>
        <begin position="106"/>
        <end position="117"/>
    </location>
</feature>
<comment type="caution">
    <text evidence="2">The sequence shown here is derived from an EMBL/GenBank/DDBJ whole genome shotgun (WGS) entry which is preliminary data.</text>
</comment>
<dbReference type="AlphaFoldDB" id="A0A4U1BPJ6"/>
<evidence type="ECO:0000313" key="2">
    <source>
        <dbReference type="EMBL" id="TKB56128.1"/>
    </source>
</evidence>
<proteinExistence type="predicted"/>
<evidence type="ECO:0000256" key="1">
    <source>
        <dbReference type="SAM" id="MobiDB-lite"/>
    </source>
</evidence>
<dbReference type="OrthoDB" id="5344095at2"/>
<dbReference type="Proteomes" id="UP000305675">
    <property type="component" value="Unassembled WGS sequence"/>
</dbReference>
<gene>
    <name evidence="2" type="ORF">FCL42_07895</name>
</gene>
<reference evidence="2 3" key="1">
    <citation type="submission" date="2019-04" db="EMBL/GenBank/DDBJ databases">
        <authorList>
            <person name="Hwang J.C."/>
        </authorList>
    </citation>
    <scope>NUCLEOTIDE SEQUENCE [LARGE SCALE GENOMIC DNA]</scope>
    <source>
        <strain evidence="2 3">IMCC35002</strain>
    </source>
</reference>
<dbReference type="RefSeq" id="WP_136862857.1">
    <property type="nucleotide sequence ID" value="NZ_SWCJ01000004.1"/>
</dbReference>
<dbReference type="InterPro" id="IPR020483">
    <property type="entry name" value="Uncharacterised_YgbA"/>
</dbReference>
<organism evidence="2 3">
    <name type="scientific">Ferrimonas aestuarii</name>
    <dbReference type="NCBI Taxonomy" id="2569539"/>
    <lineage>
        <taxon>Bacteria</taxon>
        <taxon>Pseudomonadati</taxon>
        <taxon>Pseudomonadota</taxon>
        <taxon>Gammaproteobacteria</taxon>
        <taxon>Alteromonadales</taxon>
        <taxon>Ferrimonadaceae</taxon>
        <taxon>Ferrimonas</taxon>
    </lineage>
</organism>
<sequence>MNSDILEGRLASEYKTFGHMMQIYCKGQCGQVERNDQGLCSDCQELLDYAEKKLDRCPYGDTKPTCGNCPIHCYKPAEREKARHCMRYAGPRMILRHPIEAIQHLIDNRRPVPEKPPMRSARRQRQKSAPSKGE</sequence>
<keyword evidence="3" id="KW-1185">Reference proteome</keyword>
<evidence type="ECO:0000313" key="3">
    <source>
        <dbReference type="Proteomes" id="UP000305675"/>
    </source>
</evidence>
<dbReference type="EMBL" id="SWCJ01000004">
    <property type="protein sequence ID" value="TKB56128.1"/>
    <property type="molecule type" value="Genomic_DNA"/>
</dbReference>
<feature type="region of interest" description="Disordered" evidence="1">
    <location>
        <begin position="106"/>
        <end position="134"/>
    </location>
</feature>
<protein>
    <submittedName>
        <fullName evidence="2">Nitrous oxide-stimulated promoter family protein</fullName>
    </submittedName>
</protein>
<dbReference type="Pfam" id="PF11756">
    <property type="entry name" value="YgbA_NO"/>
    <property type="match status" value="1"/>
</dbReference>
<dbReference type="NCBIfam" id="NF007714">
    <property type="entry name" value="PRK10410.1-2"/>
    <property type="match status" value="1"/>
</dbReference>